<dbReference type="AlphaFoldDB" id="A0A5B7G946"/>
<proteinExistence type="predicted"/>
<reference evidence="1 2" key="1">
    <citation type="submission" date="2019-05" db="EMBL/GenBank/DDBJ databases">
        <title>Another draft genome of Portunus trituberculatus and its Hox gene families provides insights of decapod evolution.</title>
        <authorList>
            <person name="Jeong J.-H."/>
            <person name="Song I."/>
            <person name="Kim S."/>
            <person name="Choi T."/>
            <person name="Kim D."/>
            <person name="Ryu S."/>
            <person name="Kim W."/>
        </authorList>
    </citation>
    <scope>NUCLEOTIDE SEQUENCE [LARGE SCALE GENOMIC DNA]</scope>
    <source>
        <tissue evidence="1">Muscle</tissue>
    </source>
</reference>
<protein>
    <submittedName>
        <fullName evidence="1">Uncharacterized protein</fullName>
    </submittedName>
</protein>
<organism evidence="1 2">
    <name type="scientific">Portunus trituberculatus</name>
    <name type="common">Swimming crab</name>
    <name type="synonym">Neptunus trituberculatus</name>
    <dbReference type="NCBI Taxonomy" id="210409"/>
    <lineage>
        <taxon>Eukaryota</taxon>
        <taxon>Metazoa</taxon>
        <taxon>Ecdysozoa</taxon>
        <taxon>Arthropoda</taxon>
        <taxon>Crustacea</taxon>
        <taxon>Multicrustacea</taxon>
        <taxon>Malacostraca</taxon>
        <taxon>Eumalacostraca</taxon>
        <taxon>Eucarida</taxon>
        <taxon>Decapoda</taxon>
        <taxon>Pleocyemata</taxon>
        <taxon>Brachyura</taxon>
        <taxon>Eubrachyura</taxon>
        <taxon>Portunoidea</taxon>
        <taxon>Portunidae</taxon>
        <taxon>Portuninae</taxon>
        <taxon>Portunus</taxon>
    </lineage>
</organism>
<dbReference type="Proteomes" id="UP000324222">
    <property type="component" value="Unassembled WGS sequence"/>
</dbReference>
<gene>
    <name evidence="1" type="ORF">E2C01_047954</name>
</gene>
<evidence type="ECO:0000313" key="2">
    <source>
        <dbReference type="Proteomes" id="UP000324222"/>
    </source>
</evidence>
<evidence type="ECO:0000313" key="1">
    <source>
        <dbReference type="EMBL" id="MPC54047.1"/>
    </source>
</evidence>
<keyword evidence="2" id="KW-1185">Reference proteome</keyword>
<dbReference type="EMBL" id="VSRR010012068">
    <property type="protein sequence ID" value="MPC54047.1"/>
    <property type="molecule type" value="Genomic_DNA"/>
</dbReference>
<comment type="caution">
    <text evidence="1">The sequence shown here is derived from an EMBL/GenBank/DDBJ whole genome shotgun (WGS) entry which is preliminary data.</text>
</comment>
<name>A0A5B7G946_PORTR</name>
<accession>A0A5B7G946</accession>
<sequence>MWLSAGEVVLKQTCHPVHVRQASWCDEGLYTGTPELHISLPVGAHQWELYYHHDAAPQGCDQQAVRGVLSSDGSDQRARGCVQHLARLPLGIQAFKDIASSHSLLLVIGQVVACRMSQRHPTHHCQSGVALYTH</sequence>